<feature type="region of interest" description="Disordered" evidence="1">
    <location>
        <begin position="1"/>
        <end position="52"/>
    </location>
</feature>
<evidence type="ECO:0000313" key="2">
    <source>
        <dbReference type="EMBL" id="AWV48081.1"/>
    </source>
</evidence>
<name>A0AAD0P897_MYCLR</name>
<dbReference type="Proteomes" id="UP000249682">
    <property type="component" value="Chromosome"/>
</dbReference>
<dbReference type="EMBL" id="CP029543">
    <property type="protein sequence ID" value="AWV48081.1"/>
    <property type="molecule type" value="Genomic_DNA"/>
</dbReference>
<accession>A0AAD0P897</accession>
<dbReference type="AlphaFoldDB" id="A0AAD0P897"/>
<reference evidence="2 3" key="1">
    <citation type="submission" date="2018-05" db="EMBL/GenBank/DDBJ databases">
        <title>Evolution of small genomes with special reference to Mycobacterium leprae.</title>
        <authorList>
            <person name="Mohanty P.S."/>
            <person name="Bansal A.K."/>
            <person name="Gupta U.D."/>
            <person name="Naaz F."/>
            <person name="Dwivedi V.D."/>
            <person name="Singh H."/>
            <person name="Gupta G."/>
            <person name="Sharma S."/>
            <person name="Arora M."/>
        </authorList>
    </citation>
    <scope>NUCLEOTIDE SEQUENCE [LARGE SCALE GENOMIC DNA]</scope>
    <source>
        <strain evidence="2 3">MRHRU-235-G</strain>
    </source>
</reference>
<proteinExistence type="predicted"/>
<gene>
    <name evidence="2" type="ORF">DIJ64_08455</name>
</gene>
<sequence length="142" mass="16302">MRLGKQRDGSSPPQTTHQRYKPAAKAGLPYDSMKKRPLLAENRQKKNMSTSAKANPTHFTYCSLNYSALSMITDRGVIWKTLCGRKASGFHERLILFERVTKMYSPHYINNERILLTGSPTAPEMHCRCFRRAFKPPTLKLE</sequence>
<evidence type="ECO:0000313" key="3">
    <source>
        <dbReference type="Proteomes" id="UP000249682"/>
    </source>
</evidence>
<protein>
    <submittedName>
        <fullName evidence="2">Uncharacterized protein</fullName>
    </submittedName>
</protein>
<organism evidence="2 3">
    <name type="scientific">Mycobacterium leprae</name>
    <dbReference type="NCBI Taxonomy" id="1769"/>
    <lineage>
        <taxon>Bacteria</taxon>
        <taxon>Bacillati</taxon>
        <taxon>Actinomycetota</taxon>
        <taxon>Actinomycetes</taxon>
        <taxon>Mycobacteriales</taxon>
        <taxon>Mycobacteriaceae</taxon>
        <taxon>Mycobacterium</taxon>
    </lineage>
</organism>
<evidence type="ECO:0000256" key="1">
    <source>
        <dbReference type="SAM" id="MobiDB-lite"/>
    </source>
</evidence>